<dbReference type="Pfam" id="PF00857">
    <property type="entry name" value="Isochorismatase"/>
    <property type="match status" value="1"/>
</dbReference>
<protein>
    <recommendedName>
        <fullName evidence="6">nicotinamidase</fullName>
        <ecNumber evidence="6">3.5.1.19</ecNumber>
    </recommendedName>
    <alternativeName>
        <fullName evidence="7">Nicotinamide deamidase</fullName>
    </alternativeName>
</protein>
<evidence type="ECO:0000313" key="9">
    <source>
        <dbReference type="EMBL" id="AUZ95018.1"/>
    </source>
</evidence>
<evidence type="ECO:0000256" key="6">
    <source>
        <dbReference type="ARBA" id="ARBA00039017"/>
    </source>
</evidence>
<evidence type="ECO:0000256" key="2">
    <source>
        <dbReference type="ARBA" id="ARBA00022642"/>
    </source>
</evidence>
<dbReference type="RefSeq" id="YP_009611901.1">
    <property type="nucleotide sequence ID" value="NC_042013.1"/>
</dbReference>
<dbReference type="PANTHER" id="PTHR11080:SF2">
    <property type="entry name" value="LD05707P"/>
    <property type="match status" value="1"/>
</dbReference>
<keyword evidence="3" id="KW-0479">Metal-binding</keyword>
<evidence type="ECO:0000256" key="4">
    <source>
        <dbReference type="ARBA" id="ARBA00022801"/>
    </source>
</evidence>
<dbReference type="EMBL" id="MF403008">
    <property type="protein sequence ID" value="AUZ95018.1"/>
    <property type="molecule type" value="Genomic_DNA"/>
</dbReference>
<keyword evidence="2" id="KW-0662">Pyridine nucleotide biosynthesis</keyword>
<feature type="domain" description="Isochorismatase-like" evidence="8">
    <location>
        <begin position="6"/>
        <end position="179"/>
    </location>
</feature>
<dbReference type="EC" id="3.5.1.19" evidence="6"/>
<comment type="similarity">
    <text evidence="1">Belongs to the isochorismatase family.</text>
</comment>
<dbReference type="Gene3D" id="3.40.50.850">
    <property type="entry name" value="Isochorismatase-like"/>
    <property type="match status" value="1"/>
</dbReference>
<dbReference type="Proteomes" id="UP000223025">
    <property type="component" value="Segment"/>
</dbReference>
<evidence type="ECO:0000256" key="7">
    <source>
        <dbReference type="ARBA" id="ARBA00043224"/>
    </source>
</evidence>
<evidence type="ECO:0000259" key="8">
    <source>
        <dbReference type="Pfam" id="PF00857"/>
    </source>
</evidence>
<sequence>MAKKYVVVVDTQYDFMMSDGILYVNGSEDLIVPLNKYLSNLSPTETSGVLFTFDTHHADTYSDYEESKMFPLHCEYGTRGWENVINPHIVNGGIDVLTLRKDVFDMWENDVDVRFRDGTRAVFFDRDEILESIKHAGDEVVVVGVAMNFCVATAINGFIKNGVKVTLIESLTAAIDTGNGEADTNPRIFFKDHIASGMLTIA</sequence>
<organism evidence="9 10">
    <name type="scientific">Agrobacterium phage Atu_ph07</name>
    <dbReference type="NCBI Taxonomy" id="2024264"/>
    <lineage>
        <taxon>Viruses</taxon>
        <taxon>Duplodnaviria</taxon>
        <taxon>Heunggongvirae</taxon>
        <taxon>Uroviricota</taxon>
        <taxon>Caudoviricetes</taxon>
        <taxon>Polybotosvirus</taxon>
        <taxon>Polybotosvirus Atuph07</taxon>
    </lineage>
</organism>
<dbReference type="InterPro" id="IPR052347">
    <property type="entry name" value="Isochorismatase_Nicotinamidase"/>
</dbReference>
<comment type="pathway">
    <text evidence="5">Cofactor biosynthesis; nicotinate biosynthesis; nicotinate from nicotinamide: step 1/1.</text>
</comment>
<dbReference type="GeneID" id="40088239"/>
<dbReference type="SUPFAM" id="SSF52499">
    <property type="entry name" value="Isochorismatase-like hydrolases"/>
    <property type="match status" value="1"/>
</dbReference>
<reference evidence="9 10" key="1">
    <citation type="submission" date="2017-06" db="EMBL/GenBank/DDBJ databases">
        <authorList>
            <person name="Kim H.J."/>
            <person name="Triplett B.A."/>
        </authorList>
    </citation>
    <scope>NUCLEOTIDE SEQUENCE [LARGE SCALE GENOMIC DNA]</scope>
</reference>
<dbReference type="GO" id="GO:0019363">
    <property type="term" value="P:pyridine nucleotide biosynthetic process"/>
    <property type="evidence" value="ECO:0007669"/>
    <property type="project" value="UniProtKB-KW"/>
</dbReference>
<accession>A0A2L0UZR2</accession>
<name>A0A2L0UZR2_9CAUD</name>
<evidence type="ECO:0000313" key="10">
    <source>
        <dbReference type="Proteomes" id="UP000223025"/>
    </source>
</evidence>
<evidence type="ECO:0000256" key="1">
    <source>
        <dbReference type="ARBA" id="ARBA00006336"/>
    </source>
</evidence>
<dbReference type="InterPro" id="IPR036380">
    <property type="entry name" value="Isochorismatase-like_sf"/>
</dbReference>
<dbReference type="GO" id="GO:0008936">
    <property type="term" value="F:nicotinamidase activity"/>
    <property type="evidence" value="ECO:0007669"/>
    <property type="project" value="UniProtKB-EC"/>
</dbReference>
<evidence type="ECO:0000256" key="5">
    <source>
        <dbReference type="ARBA" id="ARBA00037900"/>
    </source>
</evidence>
<dbReference type="InterPro" id="IPR000868">
    <property type="entry name" value="Isochorismatase-like_dom"/>
</dbReference>
<dbReference type="PANTHER" id="PTHR11080">
    <property type="entry name" value="PYRAZINAMIDASE/NICOTINAMIDASE"/>
    <property type="match status" value="1"/>
</dbReference>
<dbReference type="KEGG" id="vg:40088239"/>
<proteinExistence type="inferred from homology"/>
<dbReference type="GO" id="GO:0046872">
    <property type="term" value="F:metal ion binding"/>
    <property type="evidence" value="ECO:0007669"/>
    <property type="project" value="UniProtKB-KW"/>
</dbReference>
<evidence type="ECO:0000256" key="3">
    <source>
        <dbReference type="ARBA" id="ARBA00022723"/>
    </source>
</evidence>
<keyword evidence="10" id="KW-1185">Reference proteome</keyword>
<keyword evidence="4" id="KW-0378">Hydrolase</keyword>